<reference evidence="1 2" key="2">
    <citation type="submission" date="2018-11" db="EMBL/GenBank/DDBJ databases">
        <authorList>
            <consortium name="Pathogen Informatics"/>
        </authorList>
    </citation>
    <scope>NUCLEOTIDE SEQUENCE [LARGE SCALE GENOMIC DNA]</scope>
</reference>
<keyword evidence="2" id="KW-1185">Reference proteome</keyword>
<evidence type="ECO:0000313" key="3">
    <source>
        <dbReference type="WBParaSite" id="TCLT_0000630001-mRNA-1"/>
    </source>
</evidence>
<protein>
    <submittedName>
        <fullName evidence="3">Reverse transcriptase domain-containing protein</fullName>
    </submittedName>
</protein>
<accession>A0A0N5D0H6</accession>
<dbReference type="EMBL" id="UYYF01004405">
    <property type="protein sequence ID" value="VDN03625.1"/>
    <property type="molecule type" value="Genomic_DNA"/>
</dbReference>
<dbReference type="Proteomes" id="UP000276776">
    <property type="component" value="Unassembled WGS sequence"/>
</dbReference>
<reference evidence="3" key="1">
    <citation type="submission" date="2017-02" db="UniProtKB">
        <authorList>
            <consortium name="WormBaseParasite"/>
        </authorList>
    </citation>
    <scope>IDENTIFICATION</scope>
</reference>
<dbReference type="OrthoDB" id="6493019at2759"/>
<gene>
    <name evidence="1" type="ORF">TCLT_LOCUS6289</name>
</gene>
<proteinExistence type="predicted"/>
<organism evidence="3">
    <name type="scientific">Thelazia callipaeda</name>
    <name type="common">Oriental eyeworm</name>
    <name type="synonym">Parasitic nematode</name>
    <dbReference type="NCBI Taxonomy" id="103827"/>
    <lineage>
        <taxon>Eukaryota</taxon>
        <taxon>Metazoa</taxon>
        <taxon>Ecdysozoa</taxon>
        <taxon>Nematoda</taxon>
        <taxon>Chromadorea</taxon>
        <taxon>Rhabditida</taxon>
        <taxon>Spirurina</taxon>
        <taxon>Spiruromorpha</taxon>
        <taxon>Thelazioidea</taxon>
        <taxon>Thelaziidae</taxon>
        <taxon>Thelazia</taxon>
    </lineage>
</organism>
<evidence type="ECO:0000313" key="1">
    <source>
        <dbReference type="EMBL" id="VDN03625.1"/>
    </source>
</evidence>
<evidence type="ECO:0000313" key="2">
    <source>
        <dbReference type="Proteomes" id="UP000276776"/>
    </source>
</evidence>
<dbReference type="WBParaSite" id="TCLT_0000630001-mRNA-1">
    <property type="protein sequence ID" value="TCLT_0000630001-mRNA-1"/>
    <property type="gene ID" value="TCLT_0000630001"/>
</dbReference>
<name>A0A0N5D0H6_THECL</name>
<sequence>MKCGTKIIPYVMTWDRIVTNFHNRYAKEEISVSDHIEVYVQSIILKKTLEGISFDTRYEFQEDEAKMMSATNLSARQVQPECRNTIQRQNQ</sequence>
<dbReference type="AlphaFoldDB" id="A0A0N5D0H6"/>